<accession>A0A7D9EHG1</accession>
<organism evidence="1 2">
    <name type="scientific">Paramuricea clavata</name>
    <name type="common">Red gorgonian</name>
    <name type="synonym">Violescent sea-whip</name>
    <dbReference type="NCBI Taxonomy" id="317549"/>
    <lineage>
        <taxon>Eukaryota</taxon>
        <taxon>Metazoa</taxon>
        <taxon>Cnidaria</taxon>
        <taxon>Anthozoa</taxon>
        <taxon>Octocorallia</taxon>
        <taxon>Malacalcyonacea</taxon>
        <taxon>Plexauridae</taxon>
        <taxon>Paramuricea</taxon>
    </lineage>
</organism>
<keyword evidence="2" id="KW-1185">Reference proteome</keyword>
<gene>
    <name evidence="1" type="ORF">PACLA_8A039650</name>
</gene>
<evidence type="ECO:0000313" key="2">
    <source>
        <dbReference type="Proteomes" id="UP001152795"/>
    </source>
</evidence>
<dbReference type="Proteomes" id="UP001152795">
    <property type="component" value="Unassembled WGS sequence"/>
</dbReference>
<protein>
    <submittedName>
        <fullName evidence="1">Uncharacterized protein</fullName>
    </submittedName>
</protein>
<name>A0A7D9EHG1_PARCT</name>
<dbReference type="OrthoDB" id="6256994at2759"/>
<sequence>MAHKSCILDPIPAKILLECLTDLLPVITNVITNSLETAIVPRNLKCAALEPRLKKDNMNTDEYSSFRPISNLKFVFKCLEKVVATQLGKHIMRNNLGKSLQSGYKKHQHLDKQLTIKIQ</sequence>
<comment type="caution">
    <text evidence="1">The sequence shown here is derived from an EMBL/GenBank/DDBJ whole genome shotgun (WGS) entry which is preliminary data.</text>
</comment>
<dbReference type="AlphaFoldDB" id="A0A7D9EHG1"/>
<evidence type="ECO:0000313" key="1">
    <source>
        <dbReference type="EMBL" id="CAB4008542.1"/>
    </source>
</evidence>
<dbReference type="EMBL" id="CACRXK020006154">
    <property type="protein sequence ID" value="CAB4008542.1"/>
    <property type="molecule type" value="Genomic_DNA"/>
</dbReference>
<proteinExistence type="predicted"/>
<reference evidence="1" key="1">
    <citation type="submission" date="2020-04" db="EMBL/GenBank/DDBJ databases">
        <authorList>
            <person name="Alioto T."/>
            <person name="Alioto T."/>
            <person name="Gomez Garrido J."/>
        </authorList>
    </citation>
    <scope>NUCLEOTIDE SEQUENCE</scope>
    <source>
        <strain evidence="1">A484AB</strain>
    </source>
</reference>